<feature type="signal peptide" evidence="1">
    <location>
        <begin position="1"/>
        <end position="28"/>
    </location>
</feature>
<proteinExistence type="predicted"/>
<protein>
    <submittedName>
        <fullName evidence="2">Uncharacterized protein</fullName>
    </submittedName>
</protein>
<reference evidence="2 3" key="1">
    <citation type="submission" date="2017-03" db="EMBL/GenBank/DDBJ databases">
        <title>Genome sequence of Clostridium oryzae DSM 28571.</title>
        <authorList>
            <person name="Poehlein A."/>
            <person name="Daniel R."/>
        </authorList>
    </citation>
    <scope>NUCLEOTIDE SEQUENCE [LARGE SCALE GENOMIC DNA]</scope>
    <source>
        <strain evidence="2 3">DSM 28571</strain>
    </source>
</reference>
<gene>
    <name evidence="2" type="ORF">CLORY_02870</name>
</gene>
<dbReference type="EMBL" id="MZGV01000002">
    <property type="protein sequence ID" value="OPJ64778.1"/>
    <property type="molecule type" value="Genomic_DNA"/>
</dbReference>
<name>A0A1V4IXJ7_9CLOT</name>
<keyword evidence="3" id="KW-1185">Reference proteome</keyword>
<evidence type="ECO:0000256" key="1">
    <source>
        <dbReference type="SAM" id="SignalP"/>
    </source>
</evidence>
<comment type="caution">
    <text evidence="2">The sequence shown here is derived from an EMBL/GenBank/DDBJ whole genome shotgun (WGS) entry which is preliminary data.</text>
</comment>
<dbReference type="Proteomes" id="UP000190080">
    <property type="component" value="Unassembled WGS sequence"/>
</dbReference>
<keyword evidence="1" id="KW-0732">Signal</keyword>
<organism evidence="2 3">
    <name type="scientific">Clostridium oryzae</name>
    <dbReference type="NCBI Taxonomy" id="1450648"/>
    <lineage>
        <taxon>Bacteria</taxon>
        <taxon>Bacillati</taxon>
        <taxon>Bacillota</taxon>
        <taxon>Clostridia</taxon>
        <taxon>Eubacteriales</taxon>
        <taxon>Clostridiaceae</taxon>
        <taxon>Clostridium</taxon>
    </lineage>
</organism>
<evidence type="ECO:0000313" key="2">
    <source>
        <dbReference type="EMBL" id="OPJ64778.1"/>
    </source>
</evidence>
<evidence type="ECO:0000313" key="3">
    <source>
        <dbReference type="Proteomes" id="UP000190080"/>
    </source>
</evidence>
<sequence length="226" mass="25014">MIKVRNKKLIALTCTLLMGIGTGTPAFASQQAANTEITQEQIQYLESNYGLEPISESDVPSGITPKSCTTLDDFETNISESNSITSELRTVEAEGNVIESTDGDVTESEVSPSSTNVTQNSIRQSFSSAKWWIAGCPYYIKMNYYFIYDNTAKKYDSFQKVTSGVYGLTAWVSWKQTGSAHNFSNNMKKCSVTVNGDLSTYFICKLGLFKTVTDSMTLQHTFTYGK</sequence>
<dbReference type="AlphaFoldDB" id="A0A1V4IXJ7"/>
<feature type="chain" id="PRO_5013274189" evidence="1">
    <location>
        <begin position="29"/>
        <end position="226"/>
    </location>
</feature>
<dbReference type="RefSeq" id="WP_079421794.1">
    <property type="nucleotide sequence ID" value="NZ_MZGV01000002.1"/>
</dbReference>
<accession>A0A1V4IXJ7</accession>